<accession>A0A167AUZ9</accession>
<dbReference type="AlphaFoldDB" id="A0A167AUZ9"/>
<evidence type="ECO:0000313" key="1">
    <source>
        <dbReference type="EMBL" id="OAB71464.1"/>
    </source>
</evidence>
<dbReference type="STRING" id="1763538.LPB68_16510"/>
<proteinExistence type="predicted"/>
<sequence>MRRKPSNWKEKYIKKEKVARKSNPDLKKLKYTCTYGHIRVEAKKLTDSELSCPACNLGGKLNSKFRFVGSFNISSHQYKTSKFNVSSNKVDKS</sequence>
<organism evidence="1 2">
    <name type="scientific">Paenibacillus crassostreae</name>
    <dbReference type="NCBI Taxonomy" id="1763538"/>
    <lineage>
        <taxon>Bacteria</taxon>
        <taxon>Bacillati</taxon>
        <taxon>Bacillota</taxon>
        <taxon>Bacilli</taxon>
        <taxon>Bacillales</taxon>
        <taxon>Paenibacillaceae</taxon>
        <taxon>Paenibacillus</taxon>
    </lineage>
</organism>
<dbReference type="KEGG" id="pcx:LPB68_16510"/>
<keyword evidence="2" id="KW-1185">Reference proteome</keyword>
<dbReference type="RefSeq" id="WP_068661076.1">
    <property type="nucleotide sequence ID" value="NZ_CP017770.1"/>
</dbReference>
<dbReference type="Proteomes" id="UP000077134">
    <property type="component" value="Unassembled WGS sequence"/>
</dbReference>
<evidence type="ECO:0000313" key="2">
    <source>
        <dbReference type="Proteomes" id="UP000077134"/>
    </source>
</evidence>
<dbReference type="EMBL" id="LSFN01000039">
    <property type="protein sequence ID" value="OAB71464.1"/>
    <property type="molecule type" value="Genomic_DNA"/>
</dbReference>
<reference evidence="1 2" key="1">
    <citation type="submission" date="2016-02" db="EMBL/GenBank/DDBJ databases">
        <title>Paenibacillus sp. LPB0068, isolated from Crassostrea gigas.</title>
        <authorList>
            <person name="Shin S.-K."/>
            <person name="Yi H."/>
        </authorList>
    </citation>
    <scope>NUCLEOTIDE SEQUENCE [LARGE SCALE GENOMIC DNA]</scope>
    <source>
        <strain evidence="1 2">LPB0068</strain>
    </source>
</reference>
<comment type="caution">
    <text evidence="1">The sequence shown here is derived from an EMBL/GenBank/DDBJ whole genome shotgun (WGS) entry which is preliminary data.</text>
</comment>
<name>A0A167AUZ9_9BACL</name>
<gene>
    <name evidence="1" type="ORF">PNBC_19380</name>
</gene>
<protein>
    <submittedName>
        <fullName evidence="1">Uncharacterized protein</fullName>
    </submittedName>
</protein>